<comment type="similarity">
    <text evidence="3 12">Belongs to the threonine synthase family.</text>
</comment>
<dbReference type="PANTHER" id="PTHR48078:SF6">
    <property type="entry name" value="L-THREONINE DEHYDRATASE CATABOLIC TDCB"/>
    <property type="match status" value="1"/>
</dbReference>
<dbReference type="GO" id="GO:0004795">
    <property type="term" value="F:threonine synthase activity"/>
    <property type="evidence" value="ECO:0007669"/>
    <property type="project" value="UniProtKB-UniRule"/>
</dbReference>
<evidence type="ECO:0000256" key="2">
    <source>
        <dbReference type="ARBA" id="ARBA00004979"/>
    </source>
</evidence>
<keyword evidence="6 12" id="KW-0028">Amino-acid biosynthesis</keyword>
<evidence type="ECO:0000256" key="4">
    <source>
        <dbReference type="ARBA" id="ARBA00013028"/>
    </source>
</evidence>
<dbReference type="UniPathway" id="UPA00050">
    <property type="reaction ID" value="UER00065"/>
</dbReference>
<dbReference type="Gene3D" id="3.40.50.1100">
    <property type="match status" value="2"/>
</dbReference>
<evidence type="ECO:0000313" key="16">
    <source>
        <dbReference type="EMBL" id="AIJ05296.1"/>
    </source>
</evidence>
<dbReference type="Pfam" id="PF00291">
    <property type="entry name" value="PALP"/>
    <property type="match status" value="1"/>
</dbReference>
<keyword evidence="8 12" id="KW-0663">Pyridoxal phosphate</keyword>
<evidence type="ECO:0000256" key="7">
    <source>
        <dbReference type="ARBA" id="ARBA00022697"/>
    </source>
</evidence>
<dbReference type="InterPro" id="IPR050147">
    <property type="entry name" value="Ser/Thr_Dehydratase"/>
</dbReference>
<dbReference type="FunFam" id="3.40.50.1100:FF:000014">
    <property type="entry name" value="Threonine synthase"/>
    <property type="match status" value="1"/>
</dbReference>
<dbReference type="NCBIfam" id="TIGR00260">
    <property type="entry name" value="thrC"/>
    <property type="match status" value="1"/>
</dbReference>
<comment type="function">
    <text evidence="12">Catalyzes the gamma-elimination of phosphate from L-phosphohomoserine and the beta-addition of water to produce L-threonine.</text>
</comment>
<organism evidence="16 17">
    <name type="scientific">Methanocaldococcus bathoardescens</name>
    <dbReference type="NCBI Taxonomy" id="1301915"/>
    <lineage>
        <taxon>Archaea</taxon>
        <taxon>Methanobacteriati</taxon>
        <taxon>Methanobacteriota</taxon>
        <taxon>Methanomada group</taxon>
        <taxon>Methanococci</taxon>
        <taxon>Methanococcales</taxon>
        <taxon>Methanocaldococcaceae</taxon>
        <taxon>Methanocaldococcus</taxon>
    </lineage>
</organism>
<evidence type="ECO:0000256" key="12">
    <source>
        <dbReference type="PIRNR" id="PIRNR038945"/>
    </source>
</evidence>
<comment type="cofactor">
    <cofactor evidence="1 12 13">
        <name>pyridoxal 5'-phosphate</name>
        <dbReference type="ChEBI" id="CHEBI:597326"/>
    </cofactor>
</comment>
<dbReference type="GO" id="GO:0006565">
    <property type="term" value="P:L-serine catabolic process"/>
    <property type="evidence" value="ECO:0007669"/>
    <property type="project" value="TreeGrafter"/>
</dbReference>
<dbReference type="InterPro" id="IPR000634">
    <property type="entry name" value="Ser/Thr_deHydtase_PyrdxlP-BS"/>
</dbReference>
<evidence type="ECO:0000256" key="5">
    <source>
        <dbReference type="ARBA" id="ARBA00018679"/>
    </source>
</evidence>
<dbReference type="InterPro" id="IPR004450">
    <property type="entry name" value="Thr_synthase-like"/>
</dbReference>
<dbReference type="PROSITE" id="PS00165">
    <property type="entry name" value="DEHYDRATASE_SER_THR"/>
    <property type="match status" value="1"/>
</dbReference>
<evidence type="ECO:0000256" key="11">
    <source>
        <dbReference type="NCBIfam" id="TIGR00260"/>
    </source>
</evidence>
<dbReference type="NCBIfam" id="NF006050">
    <property type="entry name" value="PRK08197.1"/>
    <property type="match status" value="1"/>
</dbReference>
<dbReference type="GO" id="GO:0009088">
    <property type="term" value="P:threonine biosynthetic process"/>
    <property type="evidence" value="ECO:0007669"/>
    <property type="project" value="UniProtKB-UniRule"/>
</dbReference>
<dbReference type="SUPFAM" id="SSF53686">
    <property type="entry name" value="Tryptophan synthase beta subunit-like PLP-dependent enzymes"/>
    <property type="match status" value="1"/>
</dbReference>
<proteinExistence type="inferred from homology"/>
<dbReference type="GO" id="GO:0004794">
    <property type="term" value="F:threonine deaminase activity"/>
    <property type="evidence" value="ECO:0007669"/>
    <property type="project" value="TreeGrafter"/>
</dbReference>
<dbReference type="InterPro" id="IPR001926">
    <property type="entry name" value="TrpB-like_PALP"/>
</dbReference>
<dbReference type="GO" id="GO:0009097">
    <property type="term" value="P:isoleucine biosynthetic process"/>
    <property type="evidence" value="ECO:0007669"/>
    <property type="project" value="TreeGrafter"/>
</dbReference>
<evidence type="ECO:0000256" key="1">
    <source>
        <dbReference type="ARBA" id="ARBA00001933"/>
    </source>
</evidence>
<sequence length="405" mass="44716">MLQKCIECGKTYDVDEIIYTCECGGLLEIVYDYEEIKDKVSKEKFREREISVWRYLEYLPVKDESKIVSLCEGGTPLYRCKNLEKELGIKELYVKNEGANPTGSFKDRGMTVGVTRANELGVEVVGCASTGNTSASLAAYSARSGKKCIVLLPEGKVALGKLAQAMFYGAKVIQVKGNFDDALDMVKQLAKEKLIYLLNSINPFRLEGQKTIAFEICDQLNWQVPDRVIVPVGNAGNISAIWKGFKEFEMTGIIDELPKMTGIQADGAKPIVEAFKKKAKEIIPYKNPETIATAIRIGNPVNAPKALDAIYSSNGYAESVTDEEIIEAQKLLARREGIFVEPASASSIAGLKKLLDEGIIDKDERIVCITTGHGLKDPDAAIRVSEEPIKIECDMEILKKLLKEL</sequence>
<dbReference type="Proteomes" id="UP000028781">
    <property type="component" value="Chromosome"/>
</dbReference>
<name>A0A076LAT2_9EURY</name>
<dbReference type="GO" id="GO:0003941">
    <property type="term" value="F:L-serine ammonia-lyase activity"/>
    <property type="evidence" value="ECO:0007669"/>
    <property type="project" value="TreeGrafter"/>
</dbReference>
<feature type="binding site" evidence="13">
    <location>
        <position position="132"/>
    </location>
    <ligand>
        <name>pyridoxal 5'-phosphate</name>
        <dbReference type="ChEBI" id="CHEBI:597326"/>
    </ligand>
</feature>
<evidence type="ECO:0000256" key="10">
    <source>
        <dbReference type="ARBA" id="ARBA00049144"/>
    </source>
</evidence>
<protein>
    <recommendedName>
        <fullName evidence="5 11">Threonine synthase</fullName>
        <ecNumber evidence="4 11">4.2.3.1</ecNumber>
    </recommendedName>
</protein>
<feature type="binding site" evidence="13">
    <location>
        <begin position="233"/>
        <end position="237"/>
    </location>
    <ligand>
        <name>pyridoxal 5'-phosphate</name>
        <dbReference type="ChEBI" id="CHEBI:597326"/>
    </ligand>
</feature>
<evidence type="ECO:0000256" key="9">
    <source>
        <dbReference type="ARBA" id="ARBA00023239"/>
    </source>
</evidence>
<feature type="binding site" evidence="13">
    <location>
        <position position="371"/>
    </location>
    <ligand>
        <name>pyridoxal 5'-phosphate</name>
        <dbReference type="ChEBI" id="CHEBI:597326"/>
    </ligand>
</feature>
<feature type="modified residue" description="N6-(pyridoxal phosphate)lysine" evidence="14">
    <location>
        <position position="106"/>
    </location>
</feature>
<dbReference type="PIRSF" id="PIRSF038945">
    <property type="entry name" value="Thr_synthase"/>
    <property type="match status" value="1"/>
</dbReference>
<dbReference type="EMBL" id="CP009149">
    <property type="protein sequence ID" value="AIJ05296.1"/>
    <property type="molecule type" value="Genomic_DNA"/>
</dbReference>
<dbReference type="GeneID" id="24891044"/>
<reference evidence="16 17" key="1">
    <citation type="journal article" date="2015" name="Int. J. Syst. Evol. Microbiol.">
        <title>M ethanocaldococcus bathoardescens sp. nov., a hyperthermophilic methanogen isolated from a volcanically active deep-sea hydrothermal vent.</title>
        <authorList>
            <person name="Stewart L.C."/>
            <person name="Jung J.H."/>
            <person name="Kim Y.T."/>
            <person name="Kwon S.W."/>
            <person name="Park C.S."/>
            <person name="Holden J.F."/>
        </authorList>
    </citation>
    <scope>NUCLEOTIDE SEQUENCE [LARGE SCALE GENOMIC DNA]</scope>
    <source>
        <strain evidence="16 17">JH146</strain>
    </source>
</reference>
<dbReference type="RefSeq" id="WP_048201482.1">
    <property type="nucleotide sequence ID" value="NZ_CP009149.1"/>
</dbReference>
<dbReference type="CDD" id="cd01563">
    <property type="entry name" value="Thr-synth_1"/>
    <property type="match status" value="1"/>
</dbReference>
<feature type="domain" description="Tryptophan synthase beta chain-like PALP" evidence="15">
    <location>
        <begin position="68"/>
        <end position="372"/>
    </location>
</feature>
<comment type="catalytic activity">
    <reaction evidence="10 12">
        <text>O-phospho-L-homoserine + H2O = L-threonine + phosphate</text>
        <dbReference type="Rhea" id="RHEA:10840"/>
        <dbReference type="ChEBI" id="CHEBI:15377"/>
        <dbReference type="ChEBI" id="CHEBI:43474"/>
        <dbReference type="ChEBI" id="CHEBI:57590"/>
        <dbReference type="ChEBI" id="CHEBI:57926"/>
        <dbReference type="EC" id="4.2.3.1"/>
    </reaction>
</comment>
<dbReference type="AlphaFoldDB" id="A0A076LAT2"/>
<keyword evidence="7 12" id="KW-0791">Threonine biosynthesis</keyword>
<dbReference type="GO" id="GO:0030170">
    <property type="term" value="F:pyridoxal phosphate binding"/>
    <property type="evidence" value="ECO:0007669"/>
    <property type="project" value="InterPro"/>
</dbReference>
<dbReference type="HOGENOM" id="CLU_028142_4_1_2"/>
<dbReference type="InterPro" id="IPR026260">
    <property type="entry name" value="Thr_Synthase_bac/arc"/>
</dbReference>
<evidence type="ECO:0000256" key="8">
    <source>
        <dbReference type="ARBA" id="ARBA00022898"/>
    </source>
</evidence>
<gene>
    <name evidence="16" type="ORF">JH146_0446</name>
</gene>
<evidence type="ECO:0000256" key="3">
    <source>
        <dbReference type="ARBA" id="ARBA00005517"/>
    </source>
</evidence>
<keyword evidence="17" id="KW-1185">Reference proteome</keyword>
<dbReference type="STRING" id="1301915.JH146_0446"/>
<dbReference type="OrthoDB" id="6371at2157"/>
<dbReference type="KEGG" id="mjh:JH146_0446"/>
<evidence type="ECO:0000313" key="17">
    <source>
        <dbReference type="Proteomes" id="UP000028781"/>
    </source>
</evidence>
<keyword evidence="9 12" id="KW-0456">Lyase</keyword>
<dbReference type="InterPro" id="IPR036052">
    <property type="entry name" value="TrpB-like_PALP_sf"/>
</dbReference>
<comment type="pathway">
    <text evidence="2 12">Amino-acid biosynthesis; L-threonine biosynthesis; L-threonine from L-aspartate: step 5/5.</text>
</comment>
<evidence type="ECO:0000256" key="6">
    <source>
        <dbReference type="ARBA" id="ARBA00022605"/>
    </source>
</evidence>
<dbReference type="GO" id="GO:0006567">
    <property type="term" value="P:L-threonine catabolic process"/>
    <property type="evidence" value="ECO:0007669"/>
    <property type="project" value="TreeGrafter"/>
</dbReference>
<evidence type="ECO:0000256" key="14">
    <source>
        <dbReference type="PIRSR" id="PIRSR038945-2"/>
    </source>
</evidence>
<dbReference type="FunFam" id="3.40.50.1100:FF:000013">
    <property type="entry name" value="Threonine synthase"/>
    <property type="match status" value="1"/>
</dbReference>
<evidence type="ECO:0000259" key="15">
    <source>
        <dbReference type="Pfam" id="PF00291"/>
    </source>
</evidence>
<dbReference type="PANTHER" id="PTHR48078">
    <property type="entry name" value="THREONINE DEHYDRATASE, MITOCHONDRIAL-RELATED"/>
    <property type="match status" value="1"/>
</dbReference>
<evidence type="ECO:0000256" key="13">
    <source>
        <dbReference type="PIRSR" id="PIRSR038945-1"/>
    </source>
</evidence>
<dbReference type="EC" id="4.2.3.1" evidence="4 11"/>
<accession>A0A076LAT2</accession>